<comment type="caution">
    <text evidence="2">The sequence shown here is derived from an EMBL/GenBank/DDBJ whole genome shotgun (WGS) entry which is preliminary data.</text>
</comment>
<keyword evidence="5" id="KW-1185">Reference proteome</keyword>
<dbReference type="Pfam" id="PF26215">
    <property type="entry name" value="HTH_animal"/>
    <property type="match status" value="1"/>
</dbReference>
<name>A0A814KIP1_9BILA</name>
<protein>
    <recommendedName>
        <fullName evidence="1">Helix-turn-helix domain-containing protein</fullName>
    </recommendedName>
</protein>
<evidence type="ECO:0000313" key="3">
    <source>
        <dbReference type="EMBL" id="CAF1218444.1"/>
    </source>
</evidence>
<dbReference type="EMBL" id="CAJNOH010000479">
    <property type="protein sequence ID" value="CAF1052990.1"/>
    <property type="molecule type" value="Genomic_DNA"/>
</dbReference>
<evidence type="ECO:0000313" key="2">
    <source>
        <dbReference type="EMBL" id="CAF1052990.1"/>
    </source>
</evidence>
<evidence type="ECO:0000313" key="4">
    <source>
        <dbReference type="Proteomes" id="UP000663854"/>
    </source>
</evidence>
<dbReference type="Proteomes" id="UP000663854">
    <property type="component" value="Unassembled WGS sequence"/>
</dbReference>
<evidence type="ECO:0000259" key="1">
    <source>
        <dbReference type="Pfam" id="PF26215"/>
    </source>
</evidence>
<feature type="domain" description="Helix-turn-helix" evidence="1">
    <location>
        <begin position="61"/>
        <end position="121"/>
    </location>
</feature>
<dbReference type="PANTHER" id="PTHR21301:SF10">
    <property type="entry name" value="REVERSE TRANSCRIPTASE DOMAIN-CONTAINING PROTEIN"/>
    <property type="match status" value="1"/>
</dbReference>
<evidence type="ECO:0000313" key="5">
    <source>
        <dbReference type="Proteomes" id="UP000663870"/>
    </source>
</evidence>
<dbReference type="InterPro" id="IPR058912">
    <property type="entry name" value="HTH_animal"/>
</dbReference>
<gene>
    <name evidence="3" type="ORF">JXQ802_LOCUS25312</name>
    <name evidence="2" type="ORF">PYM288_LOCUS17243</name>
</gene>
<reference evidence="2" key="1">
    <citation type="submission" date="2021-02" db="EMBL/GenBank/DDBJ databases">
        <authorList>
            <person name="Nowell W R."/>
        </authorList>
    </citation>
    <scope>NUCLEOTIDE SEQUENCE</scope>
</reference>
<dbReference type="PANTHER" id="PTHR21301">
    <property type="entry name" value="REVERSE TRANSCRIPTASE"/>
    <property type="match status" value="1"/>
</dbReference>
<accession>A0A814KIP1</accession>
<sequence>MTTNEPYDVITAVLQQAQNRNVNIKINPTISNSVNFLDITITNMNGQLRTSIYHKPTADPYYLPYKSDHPHSIHRNILYIALVRAARLCSNLHDFHRERLRIHVSLLLNNYQPHFISNHFQRFFQVHKAAVLYKYFDENICSQLHLQLLYQTSMREFEEQAIQKDPVLFLPALP</sequence>
<dbReference type="Proteomes" id="UP000663870">
    <property type="component" value="Unassembled WGS sequence"/>
</dbReference>
<dbReference type="EMBL" id="CAJNOL010000848">
    <property type="protein sequence ID" value="CAF1218444.1"/>
    <property type="molecule type" value="Genomic_DNA"/>
</dbReference>
<organism evidence="2 4">
    <name type="scientific">Rotaria sordida</name>
    <dbReference type="NCBI Taxonomy" id="392033"/>
    <lineage>
        <taxon>Eukaryota</taxon>
        <taxon>Metazoa</taxon>
        <taxon>Spiralia</taxon>
        <taxon>Gnathifera</taxon>
        <taxon>Rotifera</taxon>
        <taxon>Eurotatoria</taxon>
        <taxon>Bdelloidea</taxon>
        <taxon>Philodinida</taxon>
        <taxon>Philodinidae</taxon>
        <taxon>Rotaria</taxon>
    </lineage>
</organism>
<proteinExistence type="predicted"/>
<dbReference type="AlphaFoldDB" id="A0A814KIP1"/>